<evidence type="ECO:0000313" key="1">
    <source>
        <dbReference type="EMBL" id="KAF4496849.1"/>
    </source>
</evidence>
<dbReference type="EMBL" id="LUFC02000500">
    <property type="protein sequence ID" value="KAF4496849.1"/>
    <property type="molecule type" value="Genomic_DNA"/>
</dbReference>
<organism evidence="1 2">
    <name type="scientific">Fusarium agapanthi</name>
    <dbReference type="NCBI Taxonomy" id="1803897"/>
    <lineage>
        <taxon>Eukaryota</taxon>
        <taxon>Fungi</taxon>
        <taxon>Dikarya</taxon>
        <taxon>Ascomycota</taxon>
        <taxon>Pezizomycotina</taxon>
        <taxon>Sordariomycetes</taxon>
        <taxon>Hypocreomycetidae</taxon>
        <taxon>Hypocreales</taxon>
        <taxon>Nectriaceae</taxon>
        <taxon>Fusarium</taxon>
        <taxon>Fusarium fujikuroi species complex</taxon>
    </lineage>
</organism>
<keyword evidence="2" id="KW-1185">Reference proteome</keyword>
<dbReference type="AlphaFoldDB" id="A0A9P5EBJ2"/>
<dbReference type="OrthoDB" id="3521097at2759"/>
<comment type="caution">
    <text evidence="1">The sequence shown here is derived from an EMBL/GenBank/DDBJ whole genome shotgun (WGS) entry which is preliminary data.</text>
</comment>
<reference evidence="1" key="1">
    <citation type="submission" date="2020-01" db="EMBL/GenBank/DDBJ databases">
        <title>Identification and distribution of gene clusters putatively required for synthesis of sphingolipid metabolism inhibitors in phylogenetically diverse species of the filamentous fungus Fusarium.</title>
        <authorList>
            <person name="Kim H.-S."/>
            <person name="Busman M."/>
            <person name="Brown D.W."/>
            <person name="Divon H."/>
            <person name="Uhlig S."/>
            <person name="Proctor R.H."/>
        </authorList>
    </citation>
    <scope>NUCLEOTIDE SEQUENCE</scope>
    <source>
        <strain evidence="1">NRRL 31653</strain>
    </source>
</reference>
<gene>
    <name evidence="1" type="ORF">FAGAP_7004</name>
</gene>
<evidence type="ECO:0000313" key="2">
    <source>
        <dbReference type="Proteomes" id="UP000737391"/>
    </source>
</evidence>
<name>A0A9P5EBJ2_9HYPO</name>
<protein>
    <submittedName>
        <fullName evidence="1">Uncharacterized protein</fullName>
    </submittedName>
</protein>
<accession>A0A9P5EBJ2</accession>
<sequence length="544" mass="60832">MAGYNIDLIDVPICDLLDEPDGVKGYVRMVYQTMKKSASIRQLFFTAVLSAGIVVDSTGLEFMAGQNFCPWLQLTQPLECGEGSDIEMSFATSEASSEVFTPQHSMTSSFGMEIESGLSTPIPLFPTYDSGSQRLSFAEALHLTQILDHDKETADNFNTETQPQYCSLDMLSNKNFPSRQGPVDKTEDFALFAGSETNRYYGKDSPDRLSRKKVIGPTSALLLTYGIGDHFEPLQSVEEDLPSSREQSIPLGPTETCIDDEEGSPCPSMVESDDSSVEDIELRKAFACPYFRLDPVRHIECLSRKLYRIQDVKQHLSRRHYIKRDNSDNTRGVNPRTQKVLKLRLDRRLSPEGQWHEIWRTLFNGTLPREGPYLGNSKEEIVGSMIATEKASTGSGVDSIPMTPKDMEFEFDFNVPLHRSPSPEIQNSYSSKDITQIQESNSVIPTGLPDYTTFDRNMEDDILTGYQSPKRLTADAQAKPAWTPHTALGTLKKVENLETAGATSNGKPDGKSLRDWAPVFDNGKHPGSWEKVSRLLWFSLQDMG</sequence>
<proteinExistence type="predicted"/>
<dbReference type="Proteomes" id="UP000737391">
    <property type="component" value="Unassembled WGS sequence"/>
</dbReference>